<dbReference type="HOGENOM" id="CLU_107120_0_0_14"/>
<keyword evidence="2" id="KW-1133">Transmembrane helix</keyword>
<feature type="compositionally biased region" description="Acidic residues" evidence="1">
    <location>
        <begin position="82"/>
        <end position="93"/>
    </location>
</feature>
<evidence type="ECO:0000313" key="3">
    <source>
        <dbReference type="EMBL" id="AFO52000.1"/>
    </source>
</evidence>
<dbReference type="Proteomes" id="UP000006502">
    <property type="component" value="Chromosome"/>
</dbReference>
<evidence type="ECO:0000313" key="4">
    <source>
        <dbReference type="Proteomes" id="UP000006502"/>
    </source>
</evidence>
<dbReference type="STRING" id="1212765.MHLP_02100"/>
<dbReference type="KEGG" id="mhl:MHLP_02100"/>
<protein>
    <submittedName>
        <fullName evidence="3">Uncharacterized protein</fullName>
    </submittedName>
</protein>
<reference evidence="3 4" key="1">
    <citation type="journal article" date="2012" name="J. Bacteriol.">
        <title>Genome Sequence of "Candidatus Mycoplasma haemolamae" Strain Purdue, a Red Blood Cell Pathogen of Alpacas (Vicugna pacos) and Llamas (Lama glama).</title>
        <authorList>
            <person name="Guimaraes A.M."/>
            <person name="Toth B."/>
            <person name="Santos A.P."/>
            <person name="do Nascimento N.C."/>
            <person name="Kritchevsky J.E."/>
            <person name="Messick J.B."/>
        </authorList>
    </citation>
    <scope>NUCLEOTIDE SEQUENCE [LARGE SCALE GENOMIC DNA]</scope>
    <source>
        <strain evidence="3 4">Purdue</strain>
    </source>
</reference>
<evidence type="ECO:0000256" key="2">
    <source>
        <dbReference type="SAM" id="Phobius"/>
    </source>
</evidence>
<gene>
    <name evidence="3" type="ordered locus">MHLP_02100</name>
</gene>
<keyword evidence="2" id="KW-0812">Transmembrane</keyword>
<organism evidence="3 4">
    <name type="scientific">Mycoplasma haematolamae (strain Purdue)</name>
    <dbReference type="NCBI Taxonomy" id="1212765"/>
    <lineage>
        <taxon>Bacteria</taxon>
        <taxon>Bacillati</taxon>
        <taxon>Mycoplasmatota</taxon>
        <taxon>Mollicutes</taxon>
        <taxon>Mycoplasmataceae</taxon>
        <taxon>Mycoplasma</taxon>
    </lineage>
</organism>
<feature type="region of interest" description="Disordered" evidence="1">
    <location>
        <begin position="71"/>
        <end position="96"/>
    </location>
</feature>
<keyword evidence="4" id="KW-1185">Reference proteome</keyword>
<name>I7B9R6_MYCHA</name>
<dbReference type="PATRIC" id="fig|1212765.3.peg.473"/>
<proteinExistence type="predicted"/>
<reference evidence="4" key="2">
    <citation type="submission" date="2012-07" db="EMBL/GenBank/DDBJ databases">
        <title>Complete genome sequence of 'Candidatus Mycoplasma haemolamae'.</title>
        <authorList>
            <person name="Guimaraes A.M.S."/>
            <person name="Toth B."/>
            <person name="Santos A.P."/>
            <person name="Nascimento N.C."/>
            <person name="Sojka J.E."/>
            <person name="Messick J.B."/>
        </authorList>
    </citation>
    <scope>NUCLEOTIDE SEQUENCE [LARGE SCALE GENOMIC DNA]</scope>
    <source>
        <strain evidence="4">Purdue</strain>
    </source>
</reference>
<dbReference type="AlphaFoldDB" id="I7B9R6"/>
<feature type="transmembrane region" description="Helical" evidence="2">
    <location>
        <begin position="9"/>
        <end position="30"/>
    </location>
</feature>
<evidence type="ECO:0000256" key="1">
    <source>
        <dbReference type="SAM" id="MobiDB-lite"/>
    </source>
</evidence>
<sequence length="200" mass="21981">MALPIIKTVALAVSGFGVATGGIGGGYYFLVKPTVISKAISQTEKTEHLDSVEVGDSSAVLPESSSAEVSAVSTTIATDSDDHTEQDEEDLEDQESKISGSLALVRGNQDILENAYILKTYQDSSELEEDKVVVSDIFFSDSEENLNRQLRHFNSGFWLDSDELKEYLEKLKEQKASFEKLFKGNVYLELISKIQSLVNS</sequence>
<keyword evidence="2" id="KW-0472">Membrane</keyword>
<dbReference type="EMBL" id="CP003731">
    <property type="protein sequence ID" value="AFO52000.1"/>
    <property type="molecule type" value="Genomic_DNA"/>
</dbReference>
<accession>I7B9R6</accession>